<dbReference type="PANTHER" id="PTHR30146">
    <property type="entry name" value="LACI-RELATED TRANSCRIPTIONAL REPRESSOR"/>
    <property type="match status" value="1"/>
</dbReference>
<gene>
    <name evidence="6" type="ORF">EDD60_12713</name>
</gene>
<dbReference type="GeneID" id="98916514"/>
<evidence type="ECO:0000259" key="5">
    <source>
        <dbReference type="PROSITE" id="PS50943"/>
    </source>
</evidence>
<evidence type="ECO:0000256" key="1">
    <source>
        <dbReference type="ARBA" id="ARBA00023015"/>
    </source>
</evidence>
<dbReference type="Pfam" id="PF00356">
    <property type="entry name" value="LacI"/>
    <property type="match status" value="1"/>
</dbReference>
<dbReference type="CDD" id="cd01542">
    <property type="entry name" value="PBP1_TreR-like"/>
    <property type="match status" value="1"/>
</dbReference>
<evidence type="ECO:0000259" key="4">
    <source>
        <dbReference type="PROSITE" id="PS50932"/>
    </source>
</evidence>
<dbReference type="PROSITE" id="PS50943">
    <property type="entry name" value="HTH_CROC1"/>
    <property type="match status" value="1"/>
</dbReference>
<keyword evidence="2" id="KW-0238">DNA-binding</keyword>
<keyword evidence="7" id="KW-1185">Reference proteome</keyword>
<name>A0A4R3YLE9_9FIRM</name>
<dbReference type="SUPFAM" id="SSF47413">
    <property type="entry name" value="lambda repressor-like DNA-binding domains"/>
    <property type="match status" value="1"/>
</dbReference>
<dbReference type="CDD" id="cd01392">
    <property type="entry name" value="HTH_LacI"/>
    <property type="match status" value="1"/>
</dbReference>
<dbReference type="EMBL" id="SMCQ01000027">
    <property type="protein sequence ID" value="TCV92268.1"/>
    <property type="molecule type" value="Genomic_DNA"/>
</dbReference>
<feature type="domain" description="HTH cro/C1-type" evidence="5">
    <location>
        <begin position="2"/>
        <end position="53"/>
    </location>
</feature>
<sequence length="330" mass="36969">MENKKLTMSDIAKMAGVGKSTVSRYFNGGYVKDETREKLKKIIDEYHYEPNAVAQSLKAKHSHMIGIVAPCLDSITSSRMLMAIDEYLKNSGYTTIIMNTNHNEIRELAFIEHLWRMNVDGIILLATTLTMTHQQIAAKLDIPILTVAQLFKGGISIIYDDYHAGYDVGEYGASMNHQNVLYLGVNQKDEAVGVQRKKGVLDALKDHQVKHVTVKETNFSFTDSRRIIHEYLTNHQPSLIICATDNIALACYKEIMERGLKIPDDISLIGFGGYEVSSLVTPSLCTIRYDNELAGQMAGKTMIQLIHKEPVAQTQLIGYQLIKGESVKKL</sequence>
<dbReference type="PROSITE" id="PS50932">
    <property type="entry name" value="HTH_LACI_2"/>
    <property type="match status" value="1"/>
</dbReference>
<dbReference type="Pfam" id="PF00532">
    <property type="entry name" value="Peripla_BP_1"/>
    <property type="match status" value="1"/>
</dbReference>
<dbReference type="InterPro" id="IPR000843">
    <property type="entry name" value="HTH_LacI"/>
</dbReference>
<dbReference type="Gene3D" id="1.10.260.40">
    <property type="entry name" value="lambda repressor-like DNA-binding domains"/>
    <property type="match status" value="1"/>
</dbReference>
<evidence type="ECO:0000313" key="6">
    <source>
        <dbReference type="EMBL" id="TCV92268.1"/>
    </source>
</evidence>
<dbReference type="AlphaFoldDB" id="A0A4R3YLE9"/>
<comment type="caution">
    <text evidence="6">The sequence shown here is derived from an EMBL/GenBank/DDBJ whole genome shotgun (WGS) entry which is preliminary data.</text>
</comment>
<dbReference type="InterPro" id="IPR001761">
    <property type="entry name" value="Peripla_BP/Lac1_sug-bd_dom"/>
</dbReference>
<evidence type="ECO:0000313" key="7">
    <source>
        <dbReference type="Proteomes" id="UP000295515"/>
    </source>
</evidence>
<accession>A0A4R3YLE9</accession>
<keyword evidence="1" id="KW-0805">Transcription regulation</keyword>
<dbReference type="GO" id="GO:0000976">
    <property type="term" value="F:transcription cis-regulatory region binding"/>
    <property type="evidence" value="ECO:0007669"/>
    <property type="project" value="TreeGrafter"/>
</dbReference>
<evidence type="ECO:0000256" key="3">
    <source>
        <dbReference type="ARBA" id="ARBA00023163"/>
    </source>
</evidence>
<dbReference type="RefSeq" id="WP_066450042.1">
    <property type="nucleotide sequence ID" value="NZ_CAUWFI010000009.1"/>
</dbReference>
<dbReference type="Proteomes" id="UP000295515">
    <property type="component" value="Unassembled WGS sequence"/>
</dbReference>
<dbReference type="Gene3D" id="3.40.50.2300">
    <property type="match status" value="2"/>
</dbReference>
<organism evidence="6 7">
    <name type="scientific">Longibaculum muris</name>
    <dbReference type="NCBI Taxonomy" id="1796628"/>
    <lineage>
        <taxon>Bacteria</taxon>
        <taxon>Bacillati</taxon>
        <taxon>Bacillota</taxon>
        <taxon>Erysipelotrichia</taxon>
        <taxon>Erysipelotrichales</taxon>
        <taxon>Coprobacillaceae</taxon>
        <taxon>Longibaculum</taxon>
    </lineage>
</organism>
<evidence type="ECO:0000256" key="2">
    <source>
        <dbReference type="ARBA" id="ARBA00023125"/>
    </source>
</evidence>
<keyword evidence="3" id="KW-0804">Transcription</keyword>
<reference evidence="6 7" key="1">
    <citation type="submission" date="2019-03" db="EMBL/GenBank/DDBJ databases">
        <title>Genomic Encyclopedia of Type Strains, Phase IV (KMG-IV): sequencing the most valuable type-strain genomes for metagenomic binning, comparative biology and taxonomic classification.</title>
        <authorList>
            <person name="Goeker M."/>
        </authorList>
    </citation>
    <scope>NUCLEOTIDE SEQUENCE [LARGE SCALE GENOMIC DNA]</scope>
    <source>
        <strain evidence="6 7">DSM 29487</strain>
    </source>
</reference>
<protein>
    <submittedName>
        <fullName evidence="6">LacI family transcriptional regulator</fullName>
    </submittedName>
</protein>
<dbReference type="InterPro" id="IPR028082">
    <property type="entry name" value="Peripla_BP_I"/>
</dbReference>
<dbReference type="GO" id="GO:0003700">
    <property type="term" value="F:DNA-binding transcription factor activity"/>
    <property type="evidence" value="ECO:0007669"/>
    <property type="project" value="TreeGrafter"/>
</dbReference>
<dbReference type="SUPFAM" id="SSF53822">
    <property type="entry name" value="Periplasmic binding protein-like I"/>
    <property type="match status" value="1"/>
</dbReference>
<dbReference type="InterPro" id="IPR001387">
    <property type="entry name" value="Cro/C1-type_HTH"/>
</dbReference>
<dbReference type="PANTHER" id="PTHR30146:SF154">
    <property type="entry name" value="TRANSCRIPTION REGULATOR, MEMBER OF GALR FAMILY"/>
    <property type="match status" value="1"/>
</dbReference>
<dbReference type="SMART" id="SM00354">
    <property type="entry name" value="HTH_LACI"/>
    <property type="match status" value="1"/>
</dbReference>
<dbReference type="InterPro" id="IPR010982">
    <property type="entry name" value="Lambda_DNA-bd_dom_sf"/>
</dbReference>
<feature type="domain" description="HTH lacI-type" evidence="4">
    <location>
        <begin position="6"/>
        <end position="59"/>
    </location>
</feature>
<proteinExistence type="predicted"/>